<keyword evidence="9 10" id="KW-0472">Membrane</keyword>
<keyword evidence="4" id="KW-0997">Cell inner membrane</keyword>
<dbReference type="Gene3D" id="1.20.1560.10">
    <property type="entry name" value="ABC transporter type 1, transmembrane domain"/>
    <property type="match status" value="1"/>
</dbReference>
<dbReference type="SUPFAM" id="SSF52540">
    <property type="entry name" value="P-loop containing nucleoside triphosphate hydrolases"/>
    <property type="match status" value="1"/>
</dbReference>
<comment type="subcellular location">
    <subcellularLocation>
        <location evidence="1">Cell membrane</location>
        <topology evidence="1">Multi-pass membrane protein</topology>
    </subcellularLocation>
</comment>
<evidence type="ECO:0000256" key="5">
    <source>
        <dbReference type="ARBA" id="ARBA00022692"/>
    </source>
</evidence>
<evidence type="ECO:0000256" key="8">
    <source>
        <dbReference type="ARBA" id="ARBA00022989"/>
    </source>
</evidence>
<protein>
    <submittedName>
        <fullName evidence="13">ABC-type multidrug transport system fused ATPase/permease subunit</fullName>
    </submittedName>
</protein>
<dbReference type="Gene3D" id="3.40.50.300">
    <property type="entry name" value="P-loop containing nucleotide triphosphate hydrolases"/>
    <property type="match status" value="1"/>
</dbReference>
<keyword evidence="3" id="KW-1003">Cell membrane</keyword>
<evidence type="ECO:0000256" key="10">
    <source>
        <dbReference type="SAM" id="Phobius"/>
    </source>
</evidence>
<proteinExistence type="predicted"/>
<dbReference type="PROSITE" id="PS50929">
    <property type="entry name" value="ABC_TM1F"/>
    <property type="match status" value="1"/>
</dbReference>
<dbReference type="InterPro" id="IPR027417">
    <property type="entry name" value="P-loop_NTPase"/>
</dbReference>
<dbReference type="AlphaFoldDB" id="A0A2S6GMQ6"/>
<evidence type="ECO:0000256" key="2">
    <source>
        <dbReference type="ARBA" id="ARBA00022448"/>
    </source>
</evidence>
<dbReference type="InterPro" id="IPR011527">
    <property type="entry name" value="ABC1_TM_dom"/>
</dbReference>
<dbReference type="InterPro" id="IPR036640">
    <property type="entry name" value="ABC1_TM_sf"/>
</dbReference>
<dbReference type="PROSITE" id="PS50893">
    <property type="entry name" value="ABC_TRANSPORTER_2"/>
    <property type="match status" value="1"/>
</dbReference>
<dbReference type="CDD" id="cd07346">
    <property type="entry name" value="ABC_6TM_exporters"/>
    <property type="match status" value="1"/>
</dbReference>
<evidence type="ECO:0000256" key="1">
    <source>
        <dbReference type="ARBA" id="ARBA00004651"/>
    </source>
</evidence>
<dbReference type="GO" id="GO:0016887">
    <property type="term" value="F:ATP hydrolysis activity"/>
    <property type="evidence" value="ECO:0007669"/>
    <property type="project" value="InterPro"/>
</dbReference>
<dbReference type="InterPro" id="IPR003439">
    <property type="entry name" value="ABC_transporter-like_ATP-bd"/>
</dbReference>
<evidence type="ECO:0000256" key="9">
    <source>
        <dbReference type="ARBA" id="ARBA00023136"/>
    </source>
</evidence>
<evidence type="ECO:0000256" key="3">
    <source>
        <dbReference type="ARBA" id="ARBA00022475"/>
    </source>
</evidence>
<feature type="domain" description="ABC transporter" evidence="11">
    <location>
        <begin position="342"/>
        <end position="567"/>
    </location>
</feature>
<dbReference type="GO" id="GO:0034040">
    <property type="term" value="F:ATPase-coupled lipid transmembrane transporter activity"/>
    <property type="evidence" value="ECO:0007669"/>
    <property type="project" value="TreeGrafter"/>
</dbReference>
<dbReference type="Pfam" id="PF00664">
    <property type="entry name" value="ABC_membrane"/>
    <property type="match status" value="1"/>
</dbReference>
<keyword evidence="5 10" id="KW-0812">Transmembrane</keyword>
<feature type="transmembrane region" description="Helical" evidence="10">
    <location>
        <begin position="27"/>
        <end position="45"/>
    </location>
</feature>
<evidence type="ECO:0000256" key="4">
    <source>
        <dbReference type="ARBA" id="ARBA00022519"/>
    </source>
</evidence>
<accession>A0A2S6GMQ6</accession>
<evidence type="ECO:0000256" key="6">
    <source>
        <dbReference type="ARBA" id="ARBA00022741"/>
    </source>
</evidence>
<dbReference type="SUPFAM" id="SSF90123">
    <property type="entry name" value="ABC transporter transmembrane region"/>
    <property type="match status" value="1"/>
</dbReference>
<gene>
    <name evidence="13" type="ORF">CLV40_110226</name>
</gene>
<evidence type="ECO:0000313" key="14">
    <source>
        <dbReference type="Proteomes" id="UP000239203"/>
    </source>
</evidence>
<feature type="transmembrane region" description="Helical" evidence="10">
    <location>
        <begin position="252"/>
        <end position="275"/>
    </location>
</feature>
<dbReference type="Proteomes" id="UP000239203">
    <property type="component" value="Unassembled WGS sequence"/>
</dbReference>
<dbReference type="EMBL" id="PTIX01000010">
    <property type="protein sequence ID" value="PPK66522.1"/>
    <property type="molecule type" value="Genomic_DNA"/>
</dbReference>
<dbReference type="InterPro" id="IPR039421">
    <property type="entry name" value="Type_1_exporter"/>
</dbReference>
<dbReference type="OrthoDB" id="9806127at2"/>
<evidence type="ECO:0000256" key="7">
    <source>
        <dbReference type="ARBA" id="ARBA00022840"/>
    </source>
</evidence>
<evidence type="ECO:0000259" key="12">
    <source>
        <dbReference type="PROSITE" id="PS50929"/>
    </source>
</evidence>
<dbReference type="GO" id="GO:0140359">
    <property type="term" value="F:ABC-type transporter activity"/>
    <property type="evidence" value="ECO:0007669"/>
    <property type="project" value="InterPro"/>
</dbReference>
<dbReference type="GO" id="GO:0005524">
    <property type="term" value="F:ATP binding"/>
    <property type="evidence" value="ECO:0007669"/>
    <property type="project" value="UniProtKB-KW"/>
</dbReference>
<sequence length="571" mass="60583">MSSQLPIADSARVRTGIRDLLRRDRRAVVVLLLLSGAAAVAGLVGPRLLGTIIDRVQAGTATPGTVDAIAVAVVGAAVVQLLLNRAARYAAHRFGERTLARLREGFVDTALALPARVAERVGTGELVTRATADVATVGTTLRDALPEVLLSTVHALLLLGAVFLLDPLLGLCGLVSLPGIVLVSRWYLRRARDAYLAEGAANAAAIGGMADTAAGARTVEVYDLARRRVRVTDDAVDRGYRARVRTLNLRSVLFPVAEFSHALPLAVVLVVGGLAYLRGELALGAVVAAALYLWQLIAPLDRVLMWLDQVQNSAASFARVVGVELVADDGPPAGKRPEHPLIEVRGLGFAYVPGRDVLRDIDLTVQPGQRLAVVGPSGAGKSTLGKVLSGMDRPDRGTVRVGGVDVAELPPGEVVLVTQEHHVFVGTLRDNLAMAAPTATDDDIRAALTTVEADWALTHGLDTDLDPTRLDAAKAQQVALARVLLANPHTLILDEATSLLDPRTARRAERAMAAVLRGRTVIAMAHRLHTAEDADRIAVMADGRITELGTHHTLLADNGTYATLWHSWHGR</sequence>
<evidence type="ECO:0000259" key="11">
    <source>
        <dbReference type="PROSITE" id="PS50893"/>
    </source>
</evidence>
<dbReference type="GO" id="GO:0005886">
    <property type="term" value="C:plasma membrane"/>
    <property type="evidence" value="ECO:0007669"/>
    <property type="project" value="UniProtKB-SubCell"/>
</dbReference>
<name>A0A2S6GMQ6_9PSEU</name>
<dbReference type="PANTHER" id="PTHR24221">
    <property type="entry name" value="ATP-BINDING CASSETTE SUB-FAMILY B"/>
    <property type="match status" value="1"/>
</dbReference>
<keyword evidence="8 10" id="KW-1133">Transmembrane helix</keyword>
<evidence type="ECO:0000313" key="13">
    <source>
        <dbReference type="EMBL" id="PPK66522.1"/>
    </source>
</evidence>
<reference evidence="13 14" key="1">
    <citation type="submission" date="2018-02" db="EMBL/GenBank/DDBJ databases">
        <title>Genomic Encyclopedia of Archaeal and Bacterial Type Strains, Phase II (KMG-II): from individual species to whole genera.</title>
        <authorList>
            <person name="Goeker M."/>
        </authorList>
    </citation>
    <scope>NUCLEOTIDE SEQUENCE [LARGE SCALE GENOMIC DNA]</scope>
    <source>
        <strain evidence="13 14">YU 961-1</strain>
    </source>
</reference>
<dbReference type="FunFam" id="3.40.50.300:FF:001001">
    <property type="entry name" value="Multidrug ABC transporter ATP-binding protein"/>
    <property type="match status" value="1"/>
</dbReference>
<dbReference type="RefSeq" id="WP_104480484.1">
    <property type="nucleotide sequence ID" value="NZ_CP154825.1"/>
</dbReference>
<feature type="transmembrane region" description="Helical" evidence="10">
    <location>
        <begin position="281"/>
        <end position="300"/>
    </location>
</feature>
<dbReference type="InterPro" id="IPR003593">
    <property type="entry name" value="AAA+_ATPase"/>
</dbReference>
<comment type="caution">
    <text evidence="13">The sequence shown here is derived from an EMBL/GenBank/DDBJ whole genome shotgun (WGS) entry which is preliminary data.</text>
</comment>
<keyword evidence="7" id="KW-0067">ATP-binding</keyword>
<keyword evidence="6" id="KW-0547">Nucleotide-binding</keyword>
<dbReference type="Pfam" id="PF00005">
    <property type="entry name" value="ABC_tran"/>
    <property type="match status" value="1"/>
</dbReference>
<organism evidence="13 14">
    <name type="scientific">Actinokineospora auranticolor</name>
    <dbReference type="NCBI Taxonomy" id="155976"/>
    <lineage>
        <taxon>Bacteria</taxon>
        <taxon>Bacillati</taxon>
        <taxon>Actinomycetota</taxon>
        <taxon>Actinomycetes</taxon>
        <taxon>Pseudonocardiales</taxon>
        <taxon>Pseudonocardiaceae</taxon>
        <taxon>Actinokineospora</taxon>
    </lineage>
</organism>
<feature type="transmembrane region" description="Helical" evidence="10">
    <location>
        <begin position="65"/>
        <end position="83"/>
    </location>
</feature>
<keyword evidence="14" id="KW-1185">Reference proteome</keyword>
<keyword evidence="2" id="KW-0813">Transport</keyword>
<dbReference type="PANTHER" id="PTHR24221:SF654">
    <property type="entry name" value="ATP-BINDING CASSETTE SUB-FAMILY B MEMBER 6"/>
    <property type="match status" value="1"/>
</dbReference>
<dbReference type="SMART" id="SM00382">
    <property type="entry name" value="AAA"/>
    <property type="match status" value="1"/>
</dbReference>
<feature type="domain" description="ABC transmembrane type-1" evidence="12">
    <location>
        <begin position="29"/>
        <end position="312"/>
    </location>
</feature>